<reference evidence="2" key="2">
    <citation type="submission" date="2020-05" db="UniProtKB">
        <authorList>
            <consortium name="EnsemblMetazoa"/>
        </authorList>
    </citation>
    <scope>IDENTIFICATION</scope>
    <source>
        <strain evidence="2">IAEA</strain>
    </source>
</reference>
<keyword evidence="1" id="KW-0472">Membrane</keyword>
<organism evidence="2 3">
    <name type="scientific">Glossina brevipalpis</name>
    <dbReference type="NCBI Taxonomy" id="37001"/>
    <lineage>
        <taxon>Eukaryota</taxon>
        <taxon>Metazoa</taxon>
        <taxon>Ecdysozoa</taxon>
        <taxon>Arthropoda</taxon>
        <taxon>Hexapoda</taxon>
        <taxon>Insecta</taxon>
        <taxon>Pterygota</taxon>
        <taxon>Neoptera</taxon>
        <taxon>Endopterygota</taxon>
        <taxon>Diptera</taxon>
        <taxon>Brachycera</taxon>
        <taxon>Muscomorpha</taxon>
        <taxon>Hippoboscoidea</taxon>
        <taxon>Glossinidae</taxon>
        <taxon>Glossina</taxon>
    </lineage>
</organism>
<evidence type="ECO:0000256" key="1">
    <source>
        <dbReference type="SAM" id="Phobius"/>
    </source>
</evidence>
<keyword evidence="1" id="KW-1133">Transmembrane helix</keyword>
<feature type="transmembrane region" description="Helical" evidence="1">
    <location>
        <begin position="44"/>
        <end position="68"/>
    </location>
</feature>
<evidence type="ECO:0000313" key="3">
    <source>
        <dbReference type="Proteomes" id="UP000091820"/>
    </source>
</evidence>
<reference evidence="3" key="1">
    <citation type="submission" date="2014-03" db="EMBL/GenBank/DDBJ databases">
        <authorList>
            <person name="Aksoy S."/>
            <person name="Warren W."/>
            <person name="Wilson R.K."/>
        </authorList>
    </citation>
    <scope>NUCLEOTIDE SEQUENCE [LARGE SCALE GENOMIC DNA]</scope>
    <source>
        <strain evidence="3">IAEA</strain>
    </source>
</reference>
<protein>
    <submittedName>
        <fullName evidence="2">Uncharacterized protein</fullName>
    </submittedName>
</protein>
<dbReference type="Proteomes" id="UP000091820">
    <property type="component" value="Unassembled WGS sequence"/>
</dbReference>
<keyword evidence="1" id="KW-0812">Transmembrane</keyword>
<dbReference type="EnsemblMetazoa" id="GBRI041417-RA">
    <property type="protein sequence ID" value="GBRI041417-PA"/>
    <property type="gene ID" value="GBRI041417"/>
</dbReference>
<name>A0A1A9X242_9MUSC</name>
<proteinExistence type="predicted"/>
<accession>A0A1A9X242</accession>
<sequence>MWKIGFGPVNKNELILSVRLRNLEIIVKIFSNNFTDVVLTLCSILNLCLATVVVHYMAAFITVYKYFIQQVNEFPSRKATRYQWSKRVKVEFNYDLIKRGKSIKCII</sequence>
<dbReference type="VEuPathDB" id="VectorBase:GBRI041417"/>
<evidence type="ECO:0000313" key="2">
    <source>
        <dbReference type="EnsemblMetazoa" id="GBRI041417-PA"/>
    </source>
</evidence>
<keyword evidence="3" id="KW-1185">Reference proteome</keyword>
<dbReference type="AlphaFoldDB" id="A0A1A9X242"/>